<accession>A0ACC3CE87</accession>
<comment type="caution">
    <text evidence="1">The sequence shown here is derived from an EMBL/GenBank/DDBJ whole genome shotgun (WGS) entry which is preliminary data.</text>
</comment>
<name>A0ACC3CE87_PYRYE</name>
<proteinExistence type="predicted"/>
<organism evidence="1 2">
    <name type="scientific">Pyropia yezoensis</name>
    <name type="common">Susabi-nori</name>
    <name type="synonym">Porphyra yezoensis</name>
    <dbReference type="NCBI Taxonomy" id="2788"/>
    <lineage>
        <taxon>Eukaryota</taxon>
        <taxon>Rhodophyta</taxon>
        <taxon>Bangiophyceae</taxon>
        <taxon>Bangiales</taxon>
        <taxon>Bangiaceae</taxon>
        <taxon>Pyropia</taxon>
    </lineage>
</organism>
<evidence type="ECO:0000313" key="1">
    <source>
        <dbReference type="EMBL" id="KAK1868405.1"/>
    </source>
</evidence>
<keyword evidence="2" id="KW-1185">Reference proteome</keyword>
<dbReference type="EMBL" id="CM020620">
    <property type="protein sequence ID" value="KAK1868405.1"/>
    <property type="molecule type" value="Genomic_DNA"/>
</dbReference>
<reference evidence="1" key="1">
    <citation type="submission" date="2019-11" db="EMBL/GenBank/DDBJ databases">
        <title>Nori genome reveals adaptations in red seaweeds to the harsh intertidal environment.</title>
        <authorList>
            <person name="Wang D."/>
            <person name="Mao Y."/>
        </authorList>
    </citation>
    <scope>NUCLEOTIDE SEQUENCE</scope>
    <source>
        <tissue evidence="1">Gametophyte</tissue>
    </source>
</reference>
<evidence type="ECO:0000313" key="2">
    <source>
        <dbReference type="Proteomes" id="UP000798662"/>
    </source>
</evidence>
<protein>
    <submittedName>
        <fullName evidence="1">Uncharacterized protein</fullName>
    </submittedName>
</protein>
<dbReference type="Proteomes" id="UP000798662">
    <property type="component" value="Chromosome 3"/>
</dbReference>
<sequence>MATYTVVLLLGSVGVSCSPWMFPALRGVCVCVRVDECGAPSAAALVLVWWCRVLAVPCCLGKGPSVPRALLWWSCAFLVPLLFPPFHLSCVCVCRRACFVLPIPPPLCSAPPPVALSPIRPQSQWRALFHAPSLLEVPVERVIPARAHGSSRPHPTGGCE</sequence>
<gene>
    <name evidence="1" type="ORF">I4F81_010894</name>
</gene>